<sequence>MKHDNIDLNVARLLEKGLAEGLCGVETVFNVIEYSTIQHARATYLKQYRGMRCGWSCFRVVFEFSYLKPCRVRDEIKFHSTLGCREDSECCRFLDRKSLRLPTLIYVDEVCVFTFDMNGAVDDI</sequence>
<dbReference type="AlphaFoldDB" id="A0A1J1HG68"/>
<evidence type="ECO:0000313" key="1">
    <source>
        <dbReference type="EMBL" id="CRK86404.1"/>
    </source>
</evidence>
<organism evidence="1 2">
    <name type="scientific">Clunio marinus</name>
    <dbReference type="NCBI Taxonomy" id="568069"/>
    <lineage>
        <taxon>Eukaryota</taxon>
        <taxon>Metazoa</taxon>
        <taxon>Ecdysozoa</taxon>
        <taxon>Arthropoda</taxon>
        <taxon>Hexapoda</taxon>
        <taxon>Insecta</taxon>
        <taxon>Pterygota</taxon>
        <taxon>Neoptera</taxon>
        <taxon>Endopterygota</taxon>
        <taxon>Diptera</taxon>
        <taxon>Nematocera</taxon>
        <taxon>Chironomoidea</taxon>
        <taxon>Chironomidae</taxon>
        <taxon>Clunio</taxon>
    </lineage>
</organism>
<gene>
    <name evidence="1" type="ORF">CLUMA_CG000257</name>
</gene>
<name>A0A1J1HG68_9DIPT</name>
<dbReference type="EMBL" id="CVRI01000001">
    <property type="protein sequence ID" value="CRK86404.1"/>
    <property type="molecule type" value="Genomic_DNA"/>
</dbReference>
<keyword evidence="2" id="KW-1185">Reference proteome</keyword>
<reference evidence="1 2" key="1">
    <citation type="submission" date="2015-04" db="EMBL/GenBank/DDBJ databases">
        <authorList>
            <person name="Syromyatnikov M.Y."/>
            <person name="Popov V.N."/>
        </authorList>
    </citation>
    <scope>NUCLEOTIDE SEQUENCE [LARGE SCALE GENOMIC DNA]</scope>
</reference>
<protein>
    <submittedName>
        <fullName evidence="1">CLUMA_CG000257, isoform A</fullName>
    </submittedName>
</protein>
<accession>A0A1J1HG68</accession>
<evidence type="ECO:0000313" key="2">
    <source>
        <dbReference type="Proteomes" id="UP000183832"/>
    </source>
</evidence>
<dbReference type="Proteomes" id="UP000183832">
    <property type="component" value="Unassembled WGS sequence"/>
</dbReference>
<proteinExistence type="predicted"/>